<proteinExistence type="predicted"/>
<dbReference type="EMBL" id="CAXITT010000236">
    <property type="protein sequence ID" value="CAL1536698.1"/>
    <property type="molecule type" value="Genomic_DNA"/>
</dbReference>
<keyword evidence="1" id="KW-0175">Coiled coil</keyword>
<dbReference type="Proteomes" id="UP001497497">
    <property type="component" value="Unassembled WGS sequence"/>
</dbReference>
<feature type="coiled-coil region" evidence="1">
    <location>
        <begin position="12"/>
        <end position="39"/>
    </location>
</feature>
<comment type="caution">
    <text evidence="3">The sequence shown here is derived from an EMBL/GenBank/DDBJ whole genome shotgun (WGS) entry which is preliminary data.</text>
</comment>
<protein>
    <submittedName>
        <fullName evidence="3">Uncharacterized protein</fullName>
    </submittedName>
</protein>
<evidence type="ECO:0000256" key="2">
    <source>
        <dbReference type="SAM" id="MobiDB-lite"/>
    </source>
</evidence>
<feature type="region of interest" description="Disordered" evidence="2">
    <location>
        <begin position="253"/>
        <end position="274"/>
    </location>
</feature>
<sequence>MASERQGDNRFLRILKKQLETLREESNHLEEVVDSYFKQMENKVQEWENKPRNSQVTFKKLSITIQQAITHVMSKAIHFTGVDDEATSDATFVTTQRETTINEPNICRDEAGSQEQCGADSVKMKISMLEDVFVSMDRRIQDMHLKQDNVDVKFKHFLTQHEALNRKLDMVEENSLNYKKGLQHNIKEQSDKFMAMSTSLQNKITDSQIKSLLFQHLFKITSRNTQINSLLFHLLFNNWRKTAMPELKKLNMKKKPTLSQQKSRVQNIVRSHHV</sequence>
<dbReference type="AlphaFoldDB" id="A0AAV2HWK0"/>
<evidence type="ECO:0000256" key="1">
    <source>
        <dbReference type="SAM" id="Coils"/>
    </source>
</evidence>
<name>A0AAV2HWK0_LYMST</name>
<organism evidence="3 4">
    <name type="scientific">Lymnaea stagnalis</name>
    <name type="common">Great pond snail</name>
    <name type="synonym">Helix stagnalis</name>
    <dbReference type="NCBI Taxonomy" id="6523"/>
    <lineage>
        <taxon>Eukaryota</taxon>
        <taxon>Metazoa</taxon>
        <taxon>Spiralia</taxon>
        <taxon>Lophotrochozoa</taxon>
        <taxon>Mollusca</taxon>
        <taxon>Gastropoda</taxon>
        <taxon>Heterobranchia</taxon>
        <taxon>Euthyneura</taxon>
        <taxon>Panpulmonata</taxon>
        <taxon>Hygrophila</taxon>
        <taxon>Lymnaeoidea</taxon>
        <taxon>Lymnaeidae</taxon>
        <taxon>Lymnaea</taxon>
    </lineage>
</organism>
<reference evidence="3 4" key="1">
    <citation type="submission" date="2024-04" db="EMBL/GenBank/DDBJ databases">
        <authorList>
            <consortium name="Genoscope - CEA"/>
            <person name="William W."/>
        </authorList>
    </citation>
    <scope>NUCLEOTIDE SEQUENCE [LARGE SCALE GENOMIC DNA]</scope>
</reference>
<evidence type="ECO:0000313" key="3">
    <source>
        <dbReference type="EMBL" id="CAL1536698.1"/>
    </source>
</evidence>
<evidence type="ECO:0000313" key="4">
    <source>
        <dbReference type="Proteomes" id="UP001497497"/>
    </source>
</evidence>
<keyword evidence="4" id="KW-1185">Reference proteome</keyword>
<gene>
    <name evidence="3" type="ORF">GSLYS_00010611001</name>
</gene>
<accession>A0AAV2HWK0</accession>
<feature type="compositionally biased region" description="Polar residues" evidence="2">
    <location>
        <begin position="257"/>
        <end position="274"/>
    </location>
</feature>